<organism evidence="8 9">
    <name type="scientific">Rhodococcus parequi</name>
    <dbReference type="NCBI Taxonomy" id="3137122"/>
    <lineage>
        <taxon>Bacteria</taxon>
        <taxon>Bacillati</taxon>
        <taxon>Actinomycetota</taxon>
        <taxon>Actinomycetes</taxon>
        <taxon>Mycobacteriales</taxon>
        <taxon>Nocardiaceae</taxon>
        <taxon>Rhodococcus</taxon>
    </lineage>
</organism>
<name>A0ABW9FDG5_9NOCA</name>
<evidence type="ECO:0000259" key="6">
    <source>
        <dbReference type="Pfam" id="PF04542"/>
    </source>
</evidence>
<dbReference type="InterPro" id="IPR036388">
    <property type="entry name" value="WH-like_DNA-bd_sf"/>
</dbReference>
<evidence type="ECO:0000256" key="2">
    <source>
        <dbReference type="ARBA" id="ARBA00023015"/>
    </source>
</evidence>
<dbReference type="Gene3D" id="1.10.1740.10">
    <property type="match status" value="1"/>
</dbReference>
<gene>
    <name evidence="8" type="ORF">ABEU20_001729</name>
</gene>
<feature type="domain" description="RNA polymerase sigma-70 region 2" evidence="6">
    <location>
        <begin position="20"/>
        <end position="85"/>
    </location>
</feature>
<evidence type="ECO:0000313" key="8">
    <source>
        <dbReference type="EMBL" id="MFM1723168.1"/>
    </source>
</evidence>
<dbReference type="InterPro" id="IPR013325">
    <property type="entry name" value="RNA_pol_sigma_r2"/>
</dbReference>
<evidence type="ECO:0000256" key="3">
    <source>
        <dbReference type="ARBA" id="ARBA00023082"/>
    </source>
</evidence>
<keyword evidence="9" id="KW-1185">Reference proteome</keyword>
<dbReference type="InterPro" id="IPR013249">
    <property type="entry name" value="RNA_pol_sigma70_r4_t2"/>
</dbReference>
<evidence type="ECO:0000313" key="9">
    <source>
        <dbReference type="Proteomes" id="UP001629745"/>
    </source>
</evidence>
<dbReference type="Proteomes" id="UP001629745">
    <property type="component" value="Unassembled WGS sequence"/>
</dbReference>
<proteinExistence type="inferred from homology"/>
<dbReference type="InterPro" id="IPR013324">
    <property type="entry name" value="RNA_pol_sigma_r3/r4-like"/>
</dbReference>
<dbReference type="PANTHER" id="PTHR43133">
    <property type="entry name" value="RNA POLYMERASE ECF-TYPE SIGMA FACTO"/>
    <property type="match status" value="1"/>
</dbReference>
<accession>A0ABW9FDG5</accession>
<evidence type="ECO:0000256" key="5">
    <source>
        <dbReference type="ARBA" id="ARBA00023163"/>
    </source>
</evidence>
<dbReference type="NCBIfam" id="TIGR02937">
    <property type="entry name" value="sigma70-ECF"/>
    <property type="match status" value="1"/>
</dbReference>
<evidence type="ECO:0000256" key="1">
    <source>
        <dbReference type="ARBA" id="ARBA00010641"/>
    </source>
</evidence>
<keyword evidence="2" id="KW-0805">Transcription regulation</keyword>
<evidence type="ECO:0000259" key="7">
    <source>
        <dbReference type="Pfam" id="PF08281"/>
    </source>
</evidence>
<reference evidence="8 9" key="1">
    <citation type="submission" date="2023-11" db="EMBL/GenBank/DDBJ databases">
        <authorList>
            <person name="Val-Calvo J."/>
            <person name="Scortti M."/>
            <person name="Vazquez-Boland J."/>
        </authorList>
    </citation>
    <scope>NUCLEOTIDE SEQUENCE [LARGE SCALE GENOMIC DNA]</scope>
    <source>
        <strain evidence="8 9">PAM 2766</strain>
    </source>
</reference>
<dbReference type="Gene3D" id="1.10.10.10">
    <property type="entry name" value="Winged helix-like DNA-binding domain superfamily/Winged helix DNA-binding domain"/>
    <property type="match status" value="1"/>
</dbReference>
<keyword evidence="3" id="KW-0731">Sigma factor</keyword>
<sequence>MGEEQPGPPASGDSERFTTLWDAYAGRVFAYASRHVDHHDAQEVVSETFLVAWRRLSEVPEPALPWLLVVARNTLSNRRRTDRRRDALTEKVGRLEQLTTSAPGADITVADRAEVLAALAALTETEREALLLTVWDGLGASEAARVVGCSVPAMHVRLFRARRRLRAGATESVEPAPLRVVPAPRSIR</sequence>
<dbReference type="RefSeq" id="WP_420163722.1">
    <property type="nucleotide sequence ID" value="NZ_JBDLNV010000002.1"/>
</dbReference>
<evidence type="ECO:0000256" key="4">
    <source>
        <dbReference type="ARBA" id="ARBA00023125"/>
    </source>
</evidence>
<feature type="domain" description="RNA polymerase sigma factor 70 region 4 type 2" evidence="7">
    <location>
        <begin position="113"/>
        <end position="165"/>
    </location>
</feature>
<comment type="similarity">
    <text evidence="1">Belongs to the sigma-70 factor family. ECF subfamily.</text>
</comment>
<keyword evidence="4" id="KW-0238">DNA-binding</keyword>
<dbReference type="Pfam" id="PF04542">
    <property type="entry name" value="Sigma70_r2"/>
    <property type="match status" value="1"/>
</dbReference>
<comment type="caution">
    <text evidence="8">The sequence shown here is derived from an EMBL/GenBank/DDBJ whole genome shotgun (WGS) entry which is preliminary data.</text>
</comment>
<dbReference type="SUPFAM" id="SSF88659">
    <property type="entry name" value="Sigma3 and sigma4 domains of RNA polymerase sigma factors"/>
    <property type="match status" value="1"/>
</dbReference>
<dbReference type="InterPro" id="IPR007627">
    <property type="entry name" value="RNA_pol_sigma70_r2"/>
</dbReference>
<dbReference type="SUPFAM" id="SSF88946">
    <property type="entry name" value="Sigma2 domain of RNA polymerase sigma factors"/>
    <property type="match status" value="1"/>
</dbReference>
<dbReference type="InterPro" id="IPR039425">
    <property type="entry name" value="RNA_pol_sigma-70-like"/>
</dbReference>
<dbReference type="Pfam" id="PF08281">
    <property type="entry name" value="Sigma70_r4_2"/>
    <property type="match status" value="1"/>
</dbReference>
<dbReference type="PANTHER" id="PTHR43133:SF25">
    <property type="entry name" value="RNA POLYMERASE SIGMA FACTOR RFAY-RELATED"/>
    <property type="match status" value="1"/>
</dbReference>
<dbReference type="InterPro" id="IPR014284">
    <property type="entry name" value="RNA_pol_sigma-70_dom"/>
</dbReference>
<dbReference type="EMBL" id="JBDLNV010000002">
    <property type="protein sequence ID" value="MFM1723168.1"/>
    <property type="molecule type" value="Genomic_DNA"/>
</dbReference>
<protein>
    <submittedName>
        <fullName evidence="8">Sigma-70 family RNA polymerase sigma factor</fullName>
    </submittedName>
</protein>
<keyword evidence="5" id="KW-0804">Transcription</keyword>